<keyword evidence="1" id="KW-1185">Reference proteome</keyword>
<reference evidence="2" key="1">
    <citation type="submission" date="2025-08" db="UniProtKB">
        <authorList>
            <consortium name="RefSeq"/>
        </authorList>
    </citation>
    <scope>IDENTIFICATION</scope>
</reference>
<proteinExistence type="predicted"/>
<organism evidence="1 2">
    <name type="scientific">Derxia gummosa DSM 723</name>
    <dbReference type="NCBI Taxonomy" id="1121388"/>
    <lineage>
        <taxon>Bacteria</taxon>
        <taxon>Pseudomonadati</taxon>
        <taxon>Pseudomonadota</taxon>
        <taxon>Betaproteobacteria</taxon>
        <taxon>Burkholderiales</taxon>
        <taxon>Alcaligenaceae</taxon>
        <taxon>Derxia</taxon>
    </lineage>
</organism>
<name>A0A8B6XCJ1_9BURK</name>
<evidence type="ECO:0000313" key="1">
    <source>
        <dbReference type="Proteomes" id="UP000675920"/>
    </source>
</evidence>
<protein>
    <submittedName>
        <fullName evidence="2">Uncharacterized protein</fullName>
    </submittedName>
</protein>
<dbReference type="RefSeq" id="WP_156924339.1">
    <property type="nucleotide sequence ID" value="NZ_AXWS01000008.1"/>
</dbReference>
<accession>A0A8B6XCJ1</accession>
<dbReference type="OrthoDB" id="9784009at2"/>
<dbReference type="AlphaFoldDB" id="A0A8B6XCJ1"/>
<sequence length="53" mass="5572">MPLPPETLLYPAHVPADGHLVASVADQRLGHPAFAHRSRDDFLAWAAGLTGAG</sequence>
<evidence type="ECO:0000313" key="2">
    <source>
        <dbReference type="RefSeq" id="WP_156924339.1"/>
    </source>
</evidence>
<dbReference type="Proteomes" id="UP000675920">
    <property type="component" value="Unplaced"/>
</dbReference>